<dbReference type="EMBL" id="KJ538721">
    <property type="protein sequence ID" value="AHY84104.1"/>
    <property type="molecule type" value="Genomic_DNA"/>
</dbReference>
<dbReference type="RefSeq" id="YP_009031540.1">
    <property type="nucleotide sequence ID" value="NC_024138.1"/>
</dbReference>
<keyword evidence="1" id="KW-0489">Methyltransferase</keyword>
<gene>
    <name evidence="1" type="primary">30</name>
    <name evidence="1" type="ORF">PBI_MOSMORIS_30</name>
</gene>
<reference evidence="1 2" key="1">
    <citation type="submission" date="2014-03" db="EMBL/GenBank/DDBJ databases">
        <authorList>
            <person name="Bragg J."/>
            <person name="Dehn A."/>
            <person name="Hefner M."/>
            <person name="McHugh D."/>
            <person name="Petersen P."/>
            <person name="Zeba F."/>
            <person name="Zegers G.P."/>
            <person name="Page S.T."/>
            <person name="Bradley K.W."/>
            <person name="Clarke D.Q."/>
            <person name="Lewis M.F."/>
            <person name="Barker L.P."/>
            <person name="Bailey C."/>
            <person name="Asai D.J."/>
            <person name="Garber M.L."/>
            <person name="Bowman C.A."/>
            <person name="Russell D.A."/>
            <person name="Pope W.H."/>
            <person name="Jacobs-Sera D."/>
            <person name="Hendrix R.W."/>
            <person name="Hatfull G.F."/>
        </authorList>
    </citation>
    <scope>NUCLEOTIDE SEQUENCE [LARGE SCALE GENOMIC DNA]</scope>
</reference>
<protein>
    <submittedName>
        <fullName evidence="1">DNA methyltransferase</fullName>
    </submittedName>
</protein>
<dbReference type="GeneID" id="19487468"/>
<sequence length="216" mass="24601">MAKGLLLDLFCGAGGATKGYQDAGFKVVGVDNRPQPHYIGDDFVQDDALDFLARNAWKFDAIHASPPCQRYSKMTRCQPGLAEKYPDYVPKLRAWLDFYGKPYVIENVPEAPLPSPVILCGSMFGYELYRHRAFQTNFRVKPPMHPFHHKSAVHPDDWKPGLVMSVVGNCAPIEHARKIMGISWMNRDELSEAIPPYYTAYIGDFLRRRLDRLARL</sequence>
<keyword evidence="2" id="KW-1185">Reference proteome</keyword>
<proteinExistence type="predicted"/>
<name>A0A023ZWY0_9CAUD</name>
<dbReference type="InterPro" id="IPR029063">
    <property type="entry name" value="SAM-dependent_MTases_sf"/>
</dbReference>
<dbReference type="Proteomes" id="UP000024435">
    <property type="component" value="Segment"/>
</dbReference>
<dbReference type="Gene3D" id="3.40.50.150">
    <property type="entry name" value="Vaccinia Virus protein VP39"/>
    <property type="match status" value="1"/>
</dbReference>
<accession>A0A023ZWY0</accession>
<evidence type="ECO:0000313" key="1">
    <source>
        <dbReference type="EMBL" id="AHY84104.1"/>
    </source>
</evidence>
<dbReference type="GO" id="GO:0008168">
    <property type="term" value="F:methyltransferase activity"/>
    <property type="evidence" value="ECO:0007669"/>
    <property type="project" value="UniProtKB-KW"/>
</dbReference>
<dbReference type="GO" id="GO:0032259">
    <property type="term" value="P:methylation"/>
    <property type="evidence" value="ECO:0007669"/>
    <property type="project" value="UniProtKB-KW"/>
</dbReference>
<dbReference type="SUPFAM" id="SSF53335">
    <property type="entry name" value="S-adenosyl-L-methionine-dependent methyltransferases"/>
    <property type="match status" value="1"/>
</dbReference>
<organism evidence="1 2">
    <name type="scientific">Mycobacterium phage MosMoris</name>
    <dbReference type="NCBI Taxonomy" id="1471542"/>
    <lineage>
        <taxon>Viruses</taxon>
        <taxon>Duplodnaviria</taxon>
        <taxon>Heunggongvirae</taxon>
        <taxon>Uroviricota</taxon>
        <taxon>Caudoviricetes</taxon>
        <taxon>Marvinvirus</taxon>
        <taxon>Marvinvirus mosmoris</taxon>
    </lineage>
</organism>
<evidence type="ECO:0000313" key="2">
    <source>
        <dbReference type="Proteomes" id="UP000024435"/>
    </source>
</evidence>
<dbReference type="KEGG" id="vg:19487468"/>
<keyword evidence="1" id="KW-0808">Transferase</keyword>